<keyword evidence="3" id="KW-1185">Reference proteome</keyword>
<gene>
    <name evidence="2" type="ORF">BP6252_01348</name>
</gene>
<organism evidence="2 3">
    <name type="scientific">Coleophoma cylindrospora</name>
    <dbReference type="NCBI Taxonomy" id="1849047"/>
    <lineage>
        <taxon>Eukaryota</taxon>
        <taxon>Fungi</taxon>
        <taxon>Dikarya</taxon>
        <taxon>Ascomycota</taxon>
        <taxon>Pezizomycotina</taxon>
        <taxon>Leotiomycetes</taxon>
        <taxon>Helotiales</taxon>
        <taxon>Dermateaceae</taxon>
        <taxon>Coleophoma</taxon>
    </lineage>
</organism>
<feature type="region of interest" description="Disordered" evidence="1">
    <location>
        <begin position="188"/>
        <end position="207"/>
    </location>
</feature>
<feature type="compositionally biased region" description="Polar residues" evidence="1">
    <location>
        <begin position="189"/>
        <end position="198"/>
    </location>
</feature>
<name>A0A3D8SSN5_9HELO</name>
<evidence type="ECO:0000313" key="3">
    <source>
        <dbReference type="Proteomes" id="UP000256645"/>
    </source>
</evidence>
<comment type="caution">
    <text evidence="2">The sequence shown here is derived from an EMBL/GenBank/DDBJ whole genome shotgun (WGS) entry which is preliminary data.</text>
</comment>
<proteinExistence type="predicted"/>
<reference evidence="2 3" key="1">
    <citation type="journal article" date="2018" name="IMA Fungus">
        <title>IMA Genome-F 9: Draft genome sequence of Annulohypoxylon stygium, Aspergillus mulundensis, Berkeleyomyces basicola (syn. Thielaviopsis basicola), Ceratocystis smalleyi, two Cercospora beticola strains, Coleophoma cylindrospora, Fusarium fracticaudum, Phialophora cf. hyalina, and Morchella septimelata.</title>
        <authorList>
            <person name="Wingfield B.D."/>
            <person name="Bills G.F."/>
            <person name="Dong Y."/>
            <person name="Huang W."/>
            <person name="Nel W.J."/>
            <person name="Swalarsk-Parry B.S."/>
            <person name="Vaghefi N."/>
            <person name="Wilken P.M."/>
            <person name="An Z."/>
            <person name="de Beer Z.W."/>
            <person name="De Vos L."/>
            <person name="Chen L."/>
            <person name="Duong T.A."/>
            <person name="Gao Y."/>
            <person name="Hammerbacher A."/>
            <person name="Kikkert J.R."/>
            <person name="Li Y."/>
            <person name="Li H."/>
            <person name="Li K."/>
            <person name="Li Q."/>
            <person name="Liu X."/>
            <person name="Ma X."/>
            <person name="Naidoo K."/>
            <person name="Pethybridge S.J."/>
            <person name="Sun J."/>
            <person name="Steenkamp E.T."/>
            <person name="van der Nest M.A."/>
            <person name="van Wyk S."/>
            <person name="Wingfield M.J."/>
            <person name="Xiong C."/>
            <person name="Yue Q."/>
            <person name="Zhang X."/>
        </authorList>
    </citation>
    <scope>NUCLEOTIDE SEQUENCE [LARGE SCALE GENOMIC DNA]</scope>
    <source>
        <strain evidence="2 3">BP6252</strain>
    </source>
</reference>
<evidence type="ECO:0000256" key="1">
    <source>
        <dbReference type="SAM" id="MobiDB-lite"/>
    </source>
</evidence>
<dbReference type="AlphaFoldDB" id="A0A3D8SSN5"/>
<sequence length="207" mass="21916">MCCWCVCAEGSQGVVAVTVAAQRLAAVELGPKEWMGRTRSAQIRNALVAAGLAHGGGARSRRRKLAYGRIGRAGLPLRCSPAQGRGGMAPRYVLAVSVARGTRGDIIAGGRAWRTAAHYGHGFGKDWAEFSVTGTTQTAQLKIYHELHHRPPPAQSPAGWPVHGWLACLFVCWVVGGAGSSSCRRVMNQEPSASSNHRTLGKPLLAA</sequence>
<accession>A0A3D8SSN5</accession>
<dbReference type="Proteomes" id="UP000256645">
    <property type="component" value="Unassembled WGS sequence"/>
</dbReference>
<protein>
    <submittedName>
        <fullName evidence="2">Uncharacterized protein</fullName>
    </submittedName>
</protein>
<evidence type="ECO:0000313" key="2">
    <source>
        <dbReference type="EMBL" id="RDW89316.1"/>
    </source>
</evidence>
<dbReference type="EMBL" id="PDLM01000001">
    <property type="protein sequence ID" value="RDW89316.1"/>
    <property type="molecule type" value="Genomic_DNA"/>
</dbReference>